<accession>A0A0M2R0L2</accession>
<protein>
    <submittedName>
        <fullName evidence="1">Uncharacterized protein</fullName>
    </submittedName>
</protein>
<gene>
    <name evidence="1" type="ORF">WH95_18500</name>
</gene>
<evidence type="ECO:0000313" key="2">
    <source>
        <dbReference type="Proteomes" id="UP000034491"/>
    </source>
</evidence>
<proteinExistence type="predicted"/>
<organism evidence="1 2">
    <name type="scientific">Kiloniella litopenaei</name>
    <dbReference type="NCBI Taxonomy" id="1549748"/>
    <lineage>
        <taxon>Bacteria</taxon>
        <taxon>Pseudomonadati</taxon>
        <taxon>Pseudomonadota</taxon>
        <taxon>Alphaproteobacteria</taxon>
        <taxon>Rhodospirillales</taxon>
        <taxon>Kiloniellaceae</taxon>
        <taxon>Kiloniella</taxon>
    </lineage>
</organism>
<keyword evidence="2" id="KW-1185">Reference proteome</keyword>
<name>A0A0M2R0L2_9PROT</name>
<reference evidence="1 2" key="1">
    <citation type="submission" date="2015-03" db="EMBL/GenBank/DDBJ databases">
        <title>Genome sequence of Kiloniella sp. P1-1, isolated from the gut microflora of Pacific white shrimp, Penaeus vannamei.</title>
        <authorList>
            <person name="Shao Z."/>
            <person name="Wang L."/>
            <person name="Li X."/>
        </authorList>
    </citation>
    <scope>NUCLEOTIDE SEQUENCE [LARGE SCALE GENOMIC DNA]</scope>
    <source>
        <strain evidence="1 2">P1-1</strain>
    </source>
</reference>
<dbReference type="STRING" id="1549748.WH95_18500"/>
<dbReference type="RefSeq" id="WP_046509860.1">
    <property type="nucleotide sequence ID" value="NZ_LANI01000032.1"/>
</dbReference>
<dbReference type="AlphaFoldDB" id="A0A0M2R0L2"/>
<dbReference type="Proteomes" id="UP000034491">
    <property type="component" value="Unassembled WGS sequence"/>
</dbReference>
<comment type="caution">
    <text evidence="1">The sequence shown here is derived from an EMBL/GenBank/DDBJ whole genome shotgun (WGS) entry which is preliminary data.</text>
</comment>
<evidence type="ECO:0000313" key="1">
    <source>
        <dbReference type="EMBL" id="KKJ75432.1"/>
    </source>
</evidence>
<sequence>MIDIKNAKILWRKKTGPVEVIDWNDKETKEQARLTNCNGVCRRDWVGAESDEIRMEMLKDLFVFITRNHGVDPVEVHQAFCKIKQYTELHSFGELMKAEG</sequence>
<dbReference type="EMBL" id="LANI01000032">
    <property type="protein sequence ID" value="KKJ75432.1"/>
    <property type="molecule type" value="Genomic_DNA"/>
</dbReference>